<keyword evidence="6" id="KW-0812">Transmembrane</keyword>
<dbReference type="PROSITE" id="PS51935">
    <property type="entry name" value="NLPC_P60"/>
    <property type="match status" value="1"/>
</dbReference>
<feature type="domain" description="SH3b" evidence="7">
    <location>
        <begin position="262"/>
        <end position="324"/>
    </location>
</feature>
<keyword evidence="6" id="KW-0472">Membrane</keyword>
<evidence type="ECO:0000313" key="9">
    <source>
        <dbReference type="EMBL" id="MBC8599005.1"/>
    </source>
</evidence>
<dbReference type="Gene3D" id="2.30.30.40">
    <property type="entry name" value="SH3 Domains"/>
    <property type="match status" value="4"/>
</dbReference>
<reference evidence="9 10" key="1">
    <citation type="submission" date="2020-08" db="EMBL/GenBank/DDBJ databases">
        <title>Genome public.</title>
        <authorList>
            <person name="Liu C."/>
            <person name="Sun Q."/>
        </authorList>
    </citation>
    <scope>NUCLEOTIDE SEQUENCE [LARGE SCALE GENOMIC DNA]</scope>
    <source>
        <strain evidence="9 10">BX10</strain>
    </source>
</reference>
<feature type="domain" description="SH3b" evidence="7">
    <location>
        <begin position="183"/>
        <end position="246"/>
    </location>
</feature>
<evidence type="ECO:0000256" key="5">
    <source>
        <dbReference type="SAM" id="MobiDB-lite"/>
    </source>
</evidence>
<feature type="region of interest" description="Disordered" evidence="5">
    <location>
        <begin position="62"/>
        <end position="81"/>
    </location>
</feature>
<dbReference type="InterPro" id="IPR038765">
    <property type="entry name" value="Papain-like_cys_pep_sf"/>
</dbReference>
<comment type="caution">
    <text evidence="9">The sequence shown here is derived from an EMBL/GenBank/DDBJ whole genome shotgun (WGS) entry which is preliminary data.</text>
</comment>
<evidence type="ECO:0000313" key="10">
    <source>
        <dbReference type="Proteomes" id="UP000647491"/>
    </source>
</evidence>
<dbReference type="RefSeq" id="WP_262427420.1">
    <property type="nucleotide sequence ID" value="NZ_JACRTJ010000015.1"/>
</dbReference>
<evidence type="ECO:0000256" key="6">
    <source>
        <dbReference type="SAM" id="Phobius"/>
    </source>
</evidence>
<feature type="domain" description="SH3b" evidence="7">
    <location>
        <begin position="109"/>
        <end position="172"/>
    </location>
</feature>
<dbReference type="SUPFAM" id="SSF54001">
    <property type="entry name" value="Cysteine proteinases"/>
    <property type="match status" value="1"/>
</dbReference>
<dbReference type="InterPro" id="IPR003646">
    <property type="entry name" value="SH3-like_bac-type"/>
</dbReference>
<dbReference type="EMBL" id="JACRTJ010000015">
    <property type="protein sequence ID" value="MBC8599005.1"/>
    <property type="molecule type" value="Genomic_DNA"/>
</dbReference>
<dbReference type="PROSITE" id="PS51781">
    <property type="entry name" value="SH3B"/>
    <property type="match status" value="3"/>
</dbReference>
<feature type="domain" description="NlpC/P60" evidence="8">
    <location>
        <begin position="422"/>
        <end position="543"/>
    </location>
</feature>
<gene>
    <name evidence="9" type="ORF">H8708_07140</name>
</gene>
<dbReference type="PANTHER" id="PTHR34408">
    <property type="entry name" value="FAMILY PROTEIN, PUTATIVE-RELATED"/>
    <property type="match status" value="1"/>
</dbReference>
<dbReference type="SMART" id="SM00287">
    <property type="entry name" value="SH3b"/>
    <property type="match status" value="4"/>
</dbReference>
<comment type="similarity">
    <text evidence="1">Belongs to the peptidase C40 family.</text>
</comment>
<name>A0ABR7NSA4_9FIRM</name>
<evidence type="ECO:0000259" key="8">
    <source>
        <dbReference type="PROSITE" id="PS51935"/>
    </source>
</evidence>
<evidence type="ECO:0000256" key="4">
    <source>
        <dbReference type="ARBA" id="ARBA00022807"/>
    </source>
</evidence>
<evidence type="ECO:0000256" key="2">
    <source>
        <dbReference type="ARBA" id="ARBA00022670"/>
    </source>
</evidence>
<protein>
    <submittedName>
        <fullName evidence="9">SH3 domain-containing protein</fullName>
    </submittedName>
</protein>
<dbReference type="InterPro" id="IPR052354">
    <property type="entry name" value="Cell_Wall_Dynamics_Protein"/>
</dbReference>
<feature type="transmembrane region" description="Helical" evidence="6">
    <location>
        <begin position="27"/>
        <end position="48"/>
    </location>
</feature>
<keyword evidence="6" id="KW-1133">Transmembrane helix</keyword>
<dbReference type="Pfam" id="PF00877">
    <property type="entry name" value="NLPC_P60"/>
    <property type="match status" value="1"/>
</dbReference>
<evidence type="ECO:0000259" key="7">
    <source>
        <dbReference type="PROSITE" id="PS51781"/>
    </source>
</evidence>
<evidence type="ECO:0000256" key="3">
    <source>
        <dbReference type="ARBA" id="ARBA00022801"/>
    </source>
</evidence>
<dbReference type="InterPro" id="IPR000064">
    <property type="entry name" value="NLP_P60_dom"/>
</dbReference>
<evidence type="ECO:0000256" key="1">
    <source>
        <dbReference type="ARBA" id="ARBA00007074"/>
    </source>
</evidence>
<dbReference type="Gene3D" id="3.90.1720.10">
    <property type="entry name" value="endopeptidase domain like (from Nostoc punctiforme)"/>
    <property type="match status" value="1"/>
</dbReference>
<keyword evidence="10" id="KW-1185">Reference proteome</keyword>
<keyword evidence="3" id="KW-0378">Hydrolase</keyword>
<dbReference type="PANTHER" id="PTHR34408:SF1">
    <property type="entry name" value="GLYCOSYL HYDROLASE FAMILY 19 DOMAIN-CONTAINING PROTEIN HI_1415"/>
    <property type="match status" value="1"/>
</dbReference>
<keyword evidence="2" id="KW-0645">Protease</keyword>
<accession>A0ABR7NSA4</accession>
<proteinExistence type="inferred from homology"/>
<dbReference type="Pfam" id="PF08239">
    <property type="entry name" value="SH3_3"/>
    <property type="match status" value="4"/>
</dbReference>
<organism evidence="9 10">
    <name type="scientific">Enterocloster hominis</name>
    <name type="common">ex Liu et al. 2021</name>
    <dbReference type="NCBI Taxonomy" id="2763663"/>
    <lineage>
        <taxon>Bacteria</taxon>
        <taxon>Bacillati</taxon>
        <taxon>Bacillota</taxon>
        <taxon>Clostridia</taxon>
        <taxon>Lachnospirales</taxon>
        <taxon>Lachnospiraceae</taxon>
        <taxon>Enterocloster</taxon>
    </lineage>
</organism>
<keyword evidence="4" id="KW-0788">Thiol protease</keyword>
<dbReference type="Proteomes" id="UP000647491">
    <property type="component" value="Unassembled WGS sequence"/>
</dbReference>
<sequence>MKDEGNVADYMASLNRARRRRRNRPPYGKYALAAAVVCVAAAGIFFGGRAVKGYMDKKPAAATETSGEGETGPEAGTLDESALAAEEASRQARDAERLANAQAVVDSYANIGVVQVSGYLNMRKKPESGSQVVGKLMDGSACEVQETLDGWYHVNSGGIDGYVSSEYVITGDAAKEKALSMVTDRAVVTTDNLNIREQPSTDSNIVGQCLEGERYEILGEEDGWYQIEGGYISSEFAEKRFSLNEARKLDVRAMVLNYYDNPGVSNVTNYLNIRQGAGKDEKVIGKLPSYAGCEILEDTGNGWYKIRSGNITGYVSSEFILTGDAARQAAMEHAELMAIVSTDRLNARTEPSTDAKIWTQISNNERYHVAEQLDGWVKIEFDEGGEGDGADEVSAAYVSTDYVDVRYALAEAIKFSPAEESASLRSQIVNYAMQFLGNPYVWGGTSLTRGADCSGFTMSVMKHFGISLPHYSGDQAKRGTRIKSSQMRPGDLIFYGNSRGKINHVAMYIGNGQIIHAASRRSGIKISSWNYRSPLKIVDVIGD</sequence>